<dbReference type="AlphaFoldDB" id="A0A2P2NTH6"/>
<evidence type="ECO:0000313" key="1">
    <source>
        <dbReference type="EMBL" id="MBX45802.1"/>
    </source>
</evidence>
<sequence length="43" mass="4958">MKGLSLSKLYCTELTKQLRSNRNPTISCFLNALRHILLKHMAI</sequence>
<reference evidence="1" key="1">
    <citation type="submission" date="2018-02" db="EMBL/GenBank/DDBJ databases">
        <title>Rhizophora mucronata_Transcriptome.</title>
        <authorList>
            <person name="Meera S.P."/>
            <person name="Sreeshan A."/>
            <person name="Augustine A."/>
        </authorList>
    </citation>
    <scope>NUCLEOTIDE SEQUENCE</scope>
    <source>
        <tissue evidence="1">Leaf</tissue>
    </source>
</reference>
<proteinExistence type="predicted"/>
<name>A0A2P2NTH6_RHIMU</name>
<accession>A0A2P2NTH6</accession>
<organism evidence="1">
    <name type="scientific">Rhizophora mucronata</name>
    <name type="common">Asiatic mangrove</name>
    <dbReference type="NCBI Taxonomy" id="61149"/>
    <lineage>
        <taxon>Eukaryota</taxon>
        <taxon>Viridiplantae</taxon>
        <taxon>Streptophyta</taxon>
        <taxon>Embryophyta</taxon>
        <taxon>Tracheophyta</taxon>
        <taxon>Spermatophyta</taxon>
        <taxon>Magnoliopsida</taxon>
        <taxon>eudicotyledons</taxon>
        <taxon>Gunneridae</taxon>
        <taxon>Pentapetalae</taxon>
        <taxon>rosids</taxon>
        <taxon>fabids</taxon>
        <taxon>Malpighiales</taxon>
        <taxon>Rhizophoraceae</taxon>
        <taxon>Rhizophora</taxon>
    </lineage>
</organism>
<protein>
    <submittedName>
        <fullName evidence="1">Uncharacterized protein</fullName>
    </submittedName>
</protein>
<dbReference type="EMBL" id="GGEC01065318">
    <property type="protein sequence ID" value="MBX45802.1"/>
    <property type="molecule type" value="Transcribed_RNA"/>
</dbReference>